<dbReference type="EMBL" id="JARBDR010000447">
    <property type="protein sequence ID" value="KAJ8311912.1"/>
    <property type="molecule type" value="Genomic_DNA"/>
</dbReference>
<reference evidence="1 2" key="1">
    <citation type="submission" date="2022-12" db="EMBL/GenBank/DDBJ databases">
        <title>Chromosome-level genome of Tegillarca granosa.</title>
        <authorList>
            <person name="Kim J."/>
        </authorList>
    </citation>
    <scope>NUCLEOTIDE SEQUENCE [LARGE SCALE GENOMIC DNA]</scope>
    <source>
        <strain evidence="1">Teg-2019</strain>
        <tissue evidence="1">Adductor muscle</tissue>
    </source>
</reference>
<evidence type="ECO:0000313" key="1">
    <source>
        <dbReference type="EMBL" id="KAJ8311912.1"/>
    </source>
</evidence>
<sequence length="20" mass="2276">MDVLPMKTVVLMKFVLVVNV</sequence>
<accession>A0ABQ9F6L6</accession>
<dbReference type="Proteomes" id="UP001217089">
    <property type="component" value="Unassembled WGS sequence"/>
</dbReference>
<gene>
    <name evidence="1" type="ORF">KUTeg_010519</name>
</gene>
<organism evidence="1 2">
    <name type="scientific">Tegillarca granosa</name>
    <name type="common">Malaysian cockle</name>
    <name type="synonym">Anadara granosa</name>
    <dbReference type="NCBI Taxonomy" id="220873"/>
    <lineage>
        <taxon>Eukaryota</taxon>
        <taxon>Metazoa</taxon>
        <taxon>Spiralia</taxon>
        <taxon>Lophotrochozoa</taxon>
        <taxon>Mollusca</taxon>
        <taxon>Bivalvia</taxon>
        <taxon>Autobranchia</taxon>
        <taxon>Pteriomorphia</taxon>
        <taxon>Arcoida</taxon>
        <taxon>Arcoidea</taxon>
        <taxon>Arcidae</taxon>
        <taxon>Tegillarca</taxon>
    </lineage>
</organism>
<keyword evidence="2" id="KW-1185">Reference proteome</keyword>
<evidence type="ECO:0000313" key="2">
    <source>
        <dbReference type="Proteomes" id="UP001217089"/>
    </source>
</evidence>
<protein>
    <submittedName>
        <fullName evidence="1">Uncharacterized protein</fullName>
    </submittedName>
</protein>
<name>A0ABQ9F6L6_TEGGR</name>
<comment type="caution">
    <text evidence="1">The sequence shown here is derived from an EMBL/GenBank/DDBJ whole genome shotgun (WGS) entry which is preliminary data.</text>
</comment>
<proteinExistence type="predicted"/>